<proteinExistence type="predicted"/>
<dbReference type="InterPro" id="IPR008030">
    <property type="entry name" value="NmrA-like"/>
</dbReference>
<dbReference type="InterPro" id="IPR051604">
    <property type="entry name" value="Ergot_Alk_Oxidoreductase"/>
</dbReference>
<evidence type="ECO:0000313" key="2">
    <source>
        <dbReference type="EMBL" id="MCD2196953.1"/>
    </source>
</evidence>
<sequence length="283" mass="29732">MILVTGATGTVGRALIDALAPTGEPVRAMTRRPDSAALPAHVEVVAGDLDDPDSLTDAVRDVDRVFLVSTGPDGPVQDRNLATAAAKAGAARIVKLSTLSVGDHRIDDPITRWHRAGEDAVLDGGVPATFMRPTGFMSNALTWARTIAAQDTVFHPYADGRVSLIDPRDIAAATATVLTQPGHEGQAYPLCGPEALGPADEVAALAEVLGRPLRYVEVSPEAAHRAMTEHGMPAELADAVVAKGATTLQPGVAGPDDELRRLIATAPRTFREWARDHVGAFVR</sequence>
<dbReference type="EMBL" id="JAJNDB010000007">
    <property type="protein sequence ID" value="MCD2196953.1"/>
    <property type="molecule type" value="Genomic_DNA"/>
</dbReference>
<evidence type="ECO:0000313" key="3">
    <source>
        <dbReference type="Proteomes" id="UP001199469"/>
    </source>
</evidence>
<reference evidence="2 3" key="1">
    <citation type="submission" date="2021-11" db="EMBL/GenBank/DDBJ databases">
        <title>Draft genome sequence of Actinomycetospora sp. SF1 isolated from the rhizosphere soil.</title>
        <authorList>
            <person name="Duangmal K."/>
            <person name="Chantavorakit T."/>
        </authorList>
    </citation>
    <scope>NUCLEOTIDE SEQUENCE [LARGE SCALE GENOMIC DNA]</scope>
    <source>
        <strain evidence="2 3">TBRC 5722</strain>
    </source>
</reference>
<comment type="caution">
    <text evidence="2">The sequence shown here is derived from an EMBL/GenBank/DDBJ whole genome shotgun (WGS) entry which is preliminary data.</text>
</comment>
<dbReference type="PANTHER" id="PTHR43162:SF1">
    <property type="entry name" value="PRESTALK A DIFFERENTIATION PROTEIN A"/>
    <property type="match status" value="1"/>
</dbReference>
<evidence type="ECO:0000259" key="1">
    <source>
        <dbReference type="Pfam" id="PF05368"/>
    </source>
</evidence>
<dbReference type="Gene3D" id="3.40.50.720">
    <property type="entry name" value="NAD(P)-binding Rossmann-like Domain"/>
    <property type="match status" value="1"/>
</dbReference>
<dbReference type="RefSeq" id="WP_230738847.1">
    <property type="nucleotide sequence ID" value="NZ_JAJNDB010000007.1"/>
</dbReference>
<dbReference type="InterPro" id="IPR036291">
    <property type="entry name" value="NAD(P)-bd_dom_sf"/>
</dbReference>
<gene>
    <name evidence="2" type="ORF">LQ327_26640</name>
</gene>
<dbReference type="Pfam" id="PF05368">
    <property type="entry name" value="NmrA"/>
    <property type="match status" value="1"/>
</dbReference>
<dbReference type="Proteomes" id="UP001199469">
    <property type="component" value="Unassembled WGS sequence"/>
</dbReference>
<dbReference type="SUPFAM" id="SSF51735">
    <property type="entry name" value="NAD(P)-binding Rossmann-fold domains"/>
    <property type="match status" value="1"/>
</dbReference>
<accession>A0ABS8PFE3</accession>
<dbReference type="Gene3D" id="3.90.25.10">
    <property type="entry name" value="UDP-galactose 4-epimerase, domain 1"/>
    <property type="match status" value="1"/>
</dbReference>
<organism evidence="2 3">
    <name type="scientific">Actinomycetospora endophytica</name>
    <dbReference type="NCBI Taxonomy" id="2291215"/>
    <lineage>
        <taxon>Bacteria</taxon>
        <taxon>Bacillati</taxon>
        <taxon>Actinomycetota</taxon>
        <taxon>Actinomycetes</taxon>
        <taxon>Pseudonocardiales</taxon>
        <taxon>Pseudonocardiaceae</taxon>
        <taxon>Actinomycetospora</taxon>
    </lineage>
</organism>
<name>A0ABS8PFE3_9PSEU</name>
<protein>
    <submittedName>
        <fullName evidence="2">NAD(P)H-binding protein</fullName>
    </submittedName>
</protein>
<keyword evidence="3" id="KW-1185">Reference proteome</keyword>
<dbReference type="PANTHER" id="PTHR43162">
    <property type="match status" value="1"/>
</dbReference>
<feature type="domain" description="NmrA-like" evidence="1">
    <location>
        <begin position="2"/>
        <end position="249"/>
    </location>
</feature>